<feature type="non-terminal residue" evidence="1">
    <location>
        <position position="1"/>
    </location>
</feature>
<comment type="caution">
    <text evidence="1">The sequence shown here is derived from an EMBL/GenBank/DDBJ whole genome shotgun (WGS) entry which is preliminary data.</text>
</comment>
<sequence length="152" mass="17111">FKLGEDWERVVEALTIVEGQRGFAKAGKPLQRTDRPLQVSRWIQNARLCDPMPLGDRDVFTEAWWRWWRQIQPESRGVGEGEGPVPVASRVDTGEWDQMDKPGQNGLYSVVASLAWWGETMLHNATAREEWCVAVDDVCWALGCLAAISADA</sequence>
<gene>
    <name evidence="1" type="ORF">EV421DRAFT_1709633</name>
</gene>
<protein>
    <submittedName>
        <fullName evidence="1">Uncharacterized protein</fullName>
    </submittedName>
</protein>
<keyword evidence="2" id="KW-1185">Reference proteome</keyword>
<name>A0AA39JK13_9AGAR</name>
<proteinExistence type="predicted"/>
<dbReference type="EMBL" id="JAUEPT010000020">
    <property type="protein sequence ID" value="KAK0444175.1"/>
    <property type="molecule type" value="Genomic_DNA"/>
</dbReference>
<reference evidence="1" key="1">
    <citation type="submission" date="2023-06" db="EMBL/GenBank/DDBJ databases">
        <authorList>
            <consortium name="Lawrence Berkeley National Laboratory"/>
            <person name="Ahrendt S."/>
            <person name="Sahu N."/>
            <person name="Indic B."/>
            <person name="Wong-Bajracharya J."/>
            <person name="Merenyi Z."/>
            <person name="Ke H.-M."/>
            <person name="Monk M."/>
            <person name="Kocsube S."/>
            <person name="Drula E."/>
            <person name="Lipzen A."/>
            <person name="Balint B."/>
            <person name="Henrissat B."/>
            <person name="Andreopoulos B."/>
            <person name="Martin F.M."/>
            <person name="Harder C.B."/>
            <person name="Rigling D."/>
            <person name="Ford K.L."/>
            <person name="Foster G.D."/>
            <person name="Pangilinan J."/>
            <person name="Papanicolaou A."/>
            <person name="Barry K."/>
            <person name="LaButti K."/>
            <person name="Viragh M."/>
            <person name="Koriabine M."/>
            <person name="Yan M."/>
            <person name="Riley R."/>
            <person name="Champramary S."/>
            <person name="Plett K.L."/>
            <person name="Tsai I.J."/>
            <person name="Slot J."/>
            <person name="Sipos G."/>
            <person name="Plett J."/>
            <person name="Nagy L.G."/>
            <person name="Grigoriev I.V."/>
        </authorList>
    </citation>
    <scope>NUCLEOTIDE SEQUENCE</scope>
    <source>
        <strain evidence="1">FPL87.14</strain>
    </source>
</reference>
<evidence type="ECO:0000313" key="1">
    <source>
        <dbReference type="EMBL" id="KAK0444175.1"/>
    </source>
</evidence>
<evidence type="ECO:0000313" key="2">
    <source>
        <dbReference type="Proteomes" id="UP001175226"/>
    </source>
</evidence>
<dbReference type="Proteomes" id="UP001175226">
    <property type="component" value="Unassembled WGS sequence"/>
</dbReference>
<accession>A0AA39JK13</accession>
<organism evidence="1 2">
    <name type="scientific">Armillaria borealis</name>
    <dbReference type="NCBI Taxonomy" id="47425"/>
    <lineage>
        <taxon>Eukaryota</taxon>
        <taxon>Fungi</taxon>
        <taxon>Dikarya</taxon>
        <taxon>Basidiomycota</taxon>
        <taxon>Agaricomycotina</taxon>
        <taxon>Agaricomycetes</taxon>
        <taxon>Agaricomycetidae</taxon>
        <taxon>Agaricales</taxon>
        <taxon>Marasmiineae</taxon>
        <taxon>Physalacriaceae</taxon>
        <taxon>Armillaria</taxon>
    </lineage>
</organism>
<dbReference type="AlphaFoldDB" id="A0AA39JK13"/>